<keyword evidence="2" id="KW-0012">Acyltransferase</keyword>
<organism evidence="2 3">
    <name type="scientific">Alicyclobacillus fodiniaquatilis</name>
    <dbReference type="NCBI Taxonomy" id="1661150"/>
    <lineage>
        <taxon>Bacteria</taxon>
        <taxon>Bacillati</taxon>
        <taxon>Bacillota</taxon>
        <taxon>Bacilli</taxon>
        <taxon>Bacillales</taxon>
        <taxon>Alicyclobacillaceae</taxon>
        <taxon>Alicyclobacillus</taxon>
    </lineage>
</organism>
<reference evidence="3" key="1">
    <citation type="journal article" date="2019" name="Int. J. Syst. Evol. Microbiol.">
        <title>The Global Catalogue of Microorganisms (GCM) 10K type strain sequencing project: providing services to taxonomists for standard genome sequencing and annotation.</title>
        <authorList>
            <consortium name="The Broad Institute Genomics Platform"/>
            <consortium name="The Broad Institute Genome Sequencing Center for Infectious Disease"/>
            <person name="Wu L."/>
            <person name="Ma J."/>
        </authorList>
    </citation>
    <scope>NUCLEOTIDE SEQUENCE [LARGE SCALE GENOMIC DNA]</scope>
    <source>
        <strain evidence="3">CGMCC 1.12286</strain>
    </source>
</reference>
<dbReference type="InterPro" id="IPR050276">
    <property type="entry name" value="MshD_Acetyltransferase"/>
</dbReference>
<dbReference type="GO" id="GO:0016746">
    <property type="term" value="F:acyltransferase activity"/>
    <property type="evidence" value="ECO:0007669"/>
    <property type="project" value="UniProtKB-KW"/>
</dbReference>
<sequence length="159" mass="18155">MVTLRKITIENRRELFPLKVSDDQARFVASNLSSIATCYILASNGGNPLPFAIYADEQMVGFVLIVYGITSYELPKIADKNYSIQRFMIGEQYQKRGYGREAMKKILAYIRTFPVEPAEYCWIPYVADNTVAKKLYESFGFRDNGEKINGNELVTVLKL</sequence>
<dbReference type="RefSeq" id="WP_377945593.1">
    <property type="nucleotide sequence ID" value="NZ_JBHUCX010000099.1"/>
</dbReference>
<dbReference type="Proteomes" id="UP001597079">
    <property type="component" value="Unassembled WGS sequence"/>
</dbReference>
<dbReference type="EMBL" id="JBHUCX010000099">
    <property type="protein sequence ID" value="MFD1677679.1"/>
    <property type="molecule type" value="Genomic_DNA"/>
</dbReference>
<dbReference type="InterPro" id="IPR016181">
    <property type="entry name" value="Acyl_CoA_acyltransferase"/>
</dbReference>
<gene>
    <name evidence="2" type="ORF">ACFSB2_23745</name>
</gene>
<feature type="domain" description="N-acetyltransferase" evidence="1">
    <location>
        <begin position="2"/>
        <end position="159"/>
    </location>
</feature>
<dbReference type="Gene3D" id="3.40.630.30">
    <property type="match status" value="1"/>
</dbReference>
<proteinExistence type="predicted"/>
<keyword evidence="2" id="KW-0808">Transferase</keyword>
<dbReference type="CDD" id="cd04301">
    <property type="entry name" value="NAT_SF"/>
    <property type="match status" value="1"/>
</dbReference>
<keyword evidence="3" id="KW-1185">Reference proteome</keyword>
<comment type="caution">
    <text evidence="2">The sequence shown here is derived from an EMBL/GenBank/DDBJ whole genome shotgun (WGS) entry which is preliminary data.</text>
</comment>
<protein>
    <submittedName>
        <fullName evidence="2">GNAT family N-acetyltransferase</fullName>
        <ecNumber evidence="2">2.3.-.-</ecNumber>
    </submittedName>
</protein>
<evidence type="ECO:0000313" key="2">
    <source>
        <dbReference type="EMBL" id="MFD1677679.1"/>
    </source>
</evidence>
<dbReference type="Pfam" id="PF00583">
    <property type="entry name" value="Acetyltransf_1"/>
    <property type="match status" value="1"/>
</dbReference>
<evidence type="ECO:0000259" key="1">
    <source>
        <dbReference type="PROSITE" id="PS51186"/>
    </source>
</evidence>
<accession>A0ABW4JP78</accession>
<dbReference type="EC" id="2.3.-.-" evidence="2"/>
<dbReference type="SUPFAM" id="SSF55729">
    <property type="entry name" value="Acyl-CoA N-acyltransferases (Nat)"/>
    <property type="match status" value="1"/>
</dbReference>
<dbReference type="PANTHER" id="PTHR43617">
    <property type="entry name" value="L-AMINO ACID N-ACETYLTRANSFERASE"/>
    <property type="match status" value="1"/>
</dbReference>
<dbReference type="PROSITE" id="PS51186">
    <property type="entry name" value="GNAT"/>
    <property type="match status" value="1"/>
</dbReference>
<name>A0ABW4JP78_9BACL</name>
<dbReference type="InterPro" id="IPR000182">
    <property type="entry name" value="GNAT_dom"/>
</dbReference>
<evidence type="ECO:0000313" key="3">
    <source>
        <dbReference type="Proteomes" id="UP001597079"/>
    </source>
</evidence>